<dbReference type="InterPro" id="IPR007726">
    <property type="entry name" value="SS18_N"/>
</dbReference>
<reference evidence="1 2" key="1">
    <citation type="journal article" date="2018" name="Biotechnol. Adv.">
        <title>Improved genomic resources and new bioinformatic workflow for the carcinogenic parasite Clonorchis sinensis: Biotechnological implications.</title>
        <authorList>
            <person name="Wang D."/>
            <person name="Korhonen P.K."/>
            <person name="Gasser R.B."/>
            <person name="Young N.D."/>
        </authorList>
    </citation>
    <scope>NUCLEOTIDE SEQUENCE [LARGE SCALE GENOMIC DNA]</scope>
    <source>
        <strain evidence="1">Cs-k2</strain>
    </source>
</reference>
<evidence type="ECO:0000313" key="2">
    <source>
        <dbReference type="Proteomes" id="UP000286415"/>
    </source>
</evidence>
<organism evidence="1 2">
    <name type="scientific">Clonorchis sinensis</name>
    <name type="common">Chinese liver fluke</name>
    <dbReference type="NCBI Taxonomy" id="79923"/>
    <lineage>
        <taxon>Eukaryota</taxon>
        <taxon>Metazoa</taxon>
        <taxon>Spiralia</taxon>
        <taxon>Lophotrochozoa</taxon>
        <taxon>Platyhelminthes</taxon>
        <taxon>Trematoda</taxon>
        <taxon>Digenea</taxon>
        <taxon>Opisthorchiida</taxon>
        <taxon>Opisthorchiata</taxon>
        <taxon>Opisthorchiidae</taxon>
        <taxon>Clonorchis</taxon>
    </lineage>
</organism>
<sequence length="296" mass="32527">MEAFEERSVFSHTSGNLRLQRTYYVYKRPGHFLKDKRVKENGLVKRVECTLELQEYKNLDRLYVSFTRSFPQTKGVSVTSVDYTHANGLTVVLPVMANIPQALPRRETRLSPTSIQEMLDENVRLIHSLMAHQRCGAVKEASELQQILHRNLIYLATIADRTAVHANPNGQQMPQQTVPPGPVPLPVPSSTTSSHVPPMGVPGVSAPQSASPQQVSASTYPHVPERCVANAYPPQMTPSSGPCTISQDNGSGYPPSMAGMTQPVIMNLPPQHFQQGPSEQLPNGTDALKKESEGNL</sequence>
<accession>A0A8T1M1F0</accession>
<dbReference type="EMBL" id="NIRI02000056">
    <property type="protein sequence ID" value="KAG5443033.1"/>
    <property type="molecule type" value="Genomic_DNA"/>
</dbReference>
<evidence type="ECO:0000313" key="1">
    <source>
        <dbReference type="EMBL" id="KAG5443033.1"/>
    </source>
</evidence>
<gene>
    <name evidence="1" type="ORF">CSKR_109341</name>
</gene>
<comment type="caution">
    <text evidence="1">The sequence shown here is derived from an EMBL/GenBank/DDBJ whole genome shotgun (WGS) entry which is preliminary data.</text>
</comment>
<protein>
    <submittedName>
        <fullName evidence="1">Protein SSXT</fullName>
    </submittedName>
</protein>
<dbReference type="Pfam" id="PF05030">
    <property type="entry name" value="SSXT"/>
    <property type="match status" value="1"/>
</dbReference>
<proteinExistence type="predicted"/>
<dbReference type="STRING" id="79923.G7YCR2"/>
<name>A0A8T1M1F0_CLOSI</name>
<keyword evidence="2" id="KW-1185">Reference proteome</keyword>
<dbReference type="OrthoDB" id="10265171at2759"/>
<reference evidence="1 2" key="2">
    <citation type="journal article" date="2021" name="Genomics">
        <title>High-quality reference genome for Clonorchis sinensis.</title>
        <authorList>
            <person name="Young N.D."/>
            <person name="Stroehlein A.J."/>
            <person name="Kinkar L."/>
            <person name="Wang T."/>
            <person name="Sohn W.M."/>
            <person name="Chang B.C.H."/>
            <person name="Kaur P."/>
            <person name="Weisz D."/>
            <person name="Dudchenko O."/>
            <person name="Aiden E.L."/>
            <person name="Korhonen P.K."/>
            <person name="Gasser R.B."/>
        </authorList>
    </citation>
    <scope>NUCLEOTIDE SEQUENCE [LARGE SCALE GENOMIC DNA]</scope>
    <source>
        <strain evidence="1">Cs-k2</strain>
    </source>
</reference>
<dbReference type="Proteomes" id="UP000286415">
    <property type="component" value="Unassembled WGS sequence"/>
</dbReference>